<evidence type="ECO:0000313" key="7">
    <source>
        <dbReference type="EMBL" id="CAF3837319.1"/>
    </source>
</evidence>
<keyword evidence="5" id="KW-0326">Glycosidase</keyword>
<organism evidence="8 9">
    <name type="scientific">Rotaria magnacalcarata</name>
    <dbReference type="NCBI Taxonomy" id="392030"/>
    <lineage>
        <taxon>Eukaryota</taxon>
        <taxon>Metazoa</taxon>
        <taxon>Spiralia</taxon>
        <taxon>Gnathifera</taxon>
        <taxon>Rotifera</taxon>
        <taxon>Eurotatoria</taxon>
        <taxon>Bdelloidea</taxon>
        <taxon>Philodinida</taxon>
        <taxon>Philodinidae</taxon>
        <taxon>Rotaria</taxon>
    </lineage>
</organism>
<dbReference type="InterPro" id="IPR012341">
    <property type="entry name" value="6hp_glycosidase-like_sf"/>
</dbReference>
<dbReference type="Gene3D" id="1.50.10.10">
    <property type="match status" value="1"/>
</dbReference>
<dbReference type="GO" id="GO:0005509">
    <property type="term" value="F:calcium ion binding"/>
    <property type="evidence" value="ECO:0007669"/>
    <property type="project" value="InterPro"/>
</dbReference>
<gene>
    <name evidence="7" type="ORF">BYL167_LOCUS5064</name>
    <name evidence="8" type="ORF">GIL414_LOCUS3440</name>
</gene>
<dbReference type="Proteomes" id="UP000681967">
    <property type="component" value="Unassembled WGS sequence"/>
</dbReference>
<name>A0A8S2KAK9_9BILA</name>
<dbReference type="PANTHER" id="PTHR45679">
    <property type="entry name" value="ER DEGRADATION-ENHANCING ALPHA-MANNOSIDASE-LIKE PROTEIN 2"/>
    <property type="match status" value="1"/>
</dbReference>
<dbReference type="PRINTS" id="PR00747">
    <property type="entry name" value="GLYHDRLASE47"/>
</dbReference>
<dbReference type="InterPro" id="IPR036026">
    <property type="entry name" value="Seven-hairpin_glycosidases"/>
</dbReference>
<dbReference type="InterPro" id="IPR001382">
    <property type="entry name" value="Glyco_hydro_47"/>
</dbReference>
<dbReference type="AlphaFoldDB" id="A0A8S2KAK9"/>
<comment type="similarity">
    <text evidence="2 5">Belongs to the glycosyl hydrolase 47 family.</text>
</comment>
<feature type="signal peptide" evidence="6">
    <location>
        <begin position="1"/>
        <end position="18"/>
    </location>
</feature>
<dbReference type="Pfam" id="PF01532">
    <property type="entry name" value="Glyco_hydro_47"/>
    <property type="match status" value="1"/>
</dbReference>
<dbReference type="GO" id="GO:0004571">
    <property type="term" value="F:mannosyl-oligosaccharide 1,2-alpha-mannosidase activity"/>
    <property type="evidence" value="ECO:0007669"/>
    <property type="project" value="InterPro"/>
</dbReference>
<evidence type="ECO:0000313" key="9">
    <source>
        <dbReference type="Proteomes" id="UP000681720"/>
    </source>
</evidence>
<evidence type="ECO:0000256" key="6">
    <source>
        <dbReference type="SAM" id="SignalP"/>
    </source>
</evidence>
<reference evidence="8" key="1">
    <citation type="submission" date="2021-02" db="EMBL/GenBank/DDBJ databases">
        <authorList>
            <person name="Nowell W R."/>
        </authorList>
    </citation>
    <scope>NUCLEOTIDE SEQUENCE</scope>
</reference>
<dbReference type="SUPFAM" id="SSF48225">
    <property type="entry name" value="Seven-hairpin glycosidases"/>
    <property type="match status" value="1"/>
</dbReference>
<keyword evidence="3" id="KW-0256">Endoplasmic reticulum</keyword>
<dbReference type="Proteomes" id="UP000681720">
    <property type="component" value="Unassembled WGS sequence"/>
</dbReference>
<protein>
    <recommendedName>
        <fullName evidence="5">alpha-1,2-Mannosidase</fullName>
        <ecNumber evidence="5">3.2.1.-</ecNumber>
    </recommendedName>
</protein>
<evidence type="ECO:0000256" key="4">
    <source>
        <dbReference type="ARBA" id="ARBA00023180"/>
    </source>
</evidence>
<keyword evidence="5" id="KW-0378">Hydrolase</keyword>
<keyword evidence="6" id="KW-0732">Signal</keyword>
<comment type="caution">
    <text evidence="8">The sequence shown here is derived from an EMBL/GenBank/DDBJ whole genome shotgun (WGS) entry which is preliminary data.</text>
</comment>
<evidence type="ECO:0000256" key="5">
    <source>
        <dbReference type="RuleBase" id="RU361193"/>
    </source>
</evidence>
<dbReference type="GO" id="GO:0016020">
    <property type="term" value="C:membrane"/>
    <property type="evidence" value="ECO:0007669"/>
    <property type="project" value="InterPro"/>
</dbReference>
<dbReference type="EC" id="3.2.1.-" evidence="5"/>
<dbReference type="InterPro" id="IPR044674">
    <property type="entry name" value="EDEM1/2/3"/>
</dbReference>
<proteinExistence type="inferred from homology"/>
<feature type="chain" id="PRO_5035646966" description="alpha-1,2-Mannosidase" evidence="6">
    <location>
        <begin position="19"/>
        <end position="184"/>
    </location>
</feature>
<dbReference type="GO" id="GO:1904380">
    <property type="term" value="P:endoplasmic reticulum mannose trimming"/>
    <property type="evidence" value="ECO:0007669"/>
    <property type="project" value="InterPro"/>
</dbReference>
<dbReference type="GO" id="GO:0044322">
    <property type="term" value="C:endoplasmic reticulum quality control compartment"/>
    <property type="evidence" value="ECO:0007669"/>
    <property type="project" value="GOC"/>
</dbReference>
<keyword evidence="4" id="KW-0325">Glycoprotein</keyword>
<accession>A0A8S2KAK9</accession>
<evidence type="ECO:0000313" key="8">
    <source>
        <dbReference type="EMBL" id="CAF3841919.1"/>
    </source>
</evidence>
<evidence type="ECO:0000256" key="2">
    <source>
        <dbReference type="ARBA" id="ARBA00007658"/>
    </source>
</evidence>
<dbReference type="EMBL" id="CAJOBH010001125">
    <property type="protein sequence ID" value="CAF3837319.1"/>
    <property type="molecule type" value="Genomic_DNA"/>
</dbReference>
<evidence type="ECO:0000256" key="1">
    <source>
        <dbReference type="ARBA" id="ARBA00004240"/>
    </source>
</evidence>
<sequence length="184" mass="21568">MAILIFILSLLLFVLTIGYHPDSATTINNLNITKISHEERYQHYLYFPRSERLLYREKAREMFQFGYDNYMKYAFPKDELDPIHCRGRGPDVERPENYNINDVLGEFSLTLIDSLDTLAVMGNVSEFQHAVKLVIDHVRFDRNSTIQVFEATIRYDTSIFDFLLIEIISTLKSDGCLTRRKQKS</sequence>
<comment type="subcellular location">
    <subcellularLocation>
        <location evidence="1">Endoplasmic reticulum</location>
    </subcellularLocation>
</comment>
<dbReference type="GO" id="GO:0005975">
    <property type="term" value="P:carbohydrate metabolic process"/>
    <property type="evidence" value="ECO:0007669"/>
    <property type="project" value="InterPro"/>
</dbReference>
<dbReference type="EMBL" id="CAJOBJ010000750">
    <property type="protein sequence ID" value="CAF3841919.1"/>
    <property type="molecule type" value="Genomic_DNA"/>
</dbReference>
<dbReference type="PANTHER" id="PTHR45679:SF5">
    <property type="entry name" value="ER DEGRADATION-ENHANCING ALPHA-MANNOSIDASE-LIKE PROTEIN 1"/>
    <property type="match status" value="1"/>
</dbReference>
<evidence type="ECO:0000256" key="3">
    <source>
        <dbReference type="ARBA" id="ARBA00022824"/>
    </source>
</evidence>